<organism evidence="3 4">
    <name type="scientific">Magallana gigas</name>
    <name type="common">Pacific oyster</name>
    <name type="synonym">Crassostrea gigas</name>
    <dbReference type="NCBI Taxonomy" id="29159"/>
    <lineage>
        <taxon>Eukaryota</taxon>
        <taxon>Metazoa</taxon>
        <taxon>Spiralia</taxon>
        <taxon>Lophotrochozoa</taxon>
        <taxon>Mollusca</taxon>
        <taxon>Bivalvia</taxon>
        <taxon>Autobranchia</taxon>
        <taxon>Pteriomorphia</taxon>
        <taxon>Ostreida</taxon>
        <taxon>Ostreoidea</taxon>
        <taxon>Ostreidae</taxon>
        <taxon>Magallana</taxon>
    </lineage>
</organism>
<dbReference type="AlphaFoldDB" id="A0A8W8MXF2"/>
<reference evidence="3" key="1">
    <citation type="submission" date="2022-08" db="UniProtKB">
        <authorList>
            <consortium name="EnsemblMetazoa"/>
        </authorList>
    </citation>
    <scope>IDENTIFICATION</scope>
    <source>
        <strain evidence="3">05x7-T-G4-1.051#20</strain>
    </source>
</reference>
<feature type="chain" id="PRO_5036484970" evidence="2">
    <location>
        <begin position="22"/>
        <end position="306"/>
    </location>
</feature>
<keyword evidence="2" id="KW-0732">Signal</keyword>
<sequence length="306" mass="32585">MSFYFIALILELFNTLNGCLSYVPLPTLVVRCLEVTVENAEAGVIFTFKARGSSSFVKGEAAVITGFWLEENTTSSLPHCTEDNSVTTSGIGTSAETTVHHTSTQSDTSVNLSMTPTIMPMVTHPVQTSSGLDTTSSTVKKSNLNVTLSQGTTTETGTSLSQITDTSQLMTSVTISSNQTAISNLAYTTQKTIDPKSPTTDTMSGTSTSQPDVEEIVSVGPCVCKCKGTGNYITESELALKIHLQKTKITLQKTNLTAYIRKLTSATDTRTSAQGLGYLGALVIAIVVCILVLFDVLNCLQSKSFV</sequence>
<keyword evidence="1" id="KW-0812">Transmembrane</keyword>
<dbReference type="EnsemblMetazoa" id="G4366.1">
    <property type="protein sequence ID" value="G4366.1:cds"/>
    <property type="gene ID" value="G4366"/>
</dbReference>
<evidence type="ECO:0000256" key="1">
    <source>
        <dbReference type="SAM" id="Phobius"/>
    </source>
</evidence>
<feature type="transmembrane region" description="Helical" evidence="1">
    <location>
        <begin position="275"/>
        <end position="297"/>
    </location>
</feature>
<evidence type="ECO:0000313" key="4">
    <source>
        <dbReference type="Proteomes" id="UP000005408"/>
    </source>
</evidence>
<dbReference type="Proteomes" id="UP000005408">
    <property type="component" value="Unassembled WGS sequence"/>
</dbReference>
<protein>
    <submittedName>
        <fullName evidence="3">Uncharacterized protein</fullName>
    </submittedName>
</protein>
<keyword evidence="1" id="KW-1133">Transmembrane helix</keyword>
<keyword evidence="1" id="KW-0472">Membrane</keyword>
<keyword evidence="4" id="KW-1185">Reference proteome</keyword>
<name>A0A8W8MXF2_MAGGI</name>
<evidence type="ECO:0000313" key="3">
    <source>
        <dbReference type="EnsemblMetazoa" id="G4366.1:cds"/>
    </source>
</evidence>
<feature type="signal peptide" evidence="2">
    <location>
        <begin position="1"/>
        <end position="21"/>
    </location>
</feature>
<proteinExistence type="predicted"/>
<evidence type="ECO:0000256" key="2">
    <source>
        <dbReference type="SAM" id="SignalP"/>
    </source>
</evidence>
<accession>A0A8W8MXF2</accession>